<evidence type="ECO:0000313" key="6">
    <source>
        <dbReference type="EnsemblPlants" id="Bra017336.1-P"/>
    </source>
</evidence>
<proteinExistence type="predicted"/>
<reference evidence="5" key="3">
    <citation type="submission" date="2018-11" db="EMBL/GenBank/DDBJ databases">
        <authorList>
            <consortium name="Genoscope - CEA"/>
            <person name="William W."/>
        </authorList>
    </citation>
    <scope>NUCLEOTIDE SEQUENCE</scope>
</reference>
<dbReference type="SUPFAM" id="SSF48097">
    <property type="entry name" value="Regulator of G-protein signaling, RGS"/>
    <property type="match status" value="1"/>
</dbReference>
<dbReference type="Proteomes" id="UP000011750">
    <property type="component" value="Chromosome A09"/>
</dbReference>
<feature type="compositionally biased region" description="Low complexity" evidence="1">
    <location>
        <begin position="445"/>
        <end position="455"/>
    </location>
</feature>
<feature type="transmembrane region" description="Helical" evidence="2">
    <location>
        <begin position="126"/>
        <end position="143"/>
    </location>
</feature>
<reference evidence="7" key="2">
    <citation type="journal article" date="2018" name="Hortic Res">
        <title>Improved Brassica rapa reference genome by single-molecule sequencing and chromosome conformation capture technologies.</title>
        <authorList>
            <person name="Zhang L."/>
            <person name="Cai X."/>
            <person name="Wu J."/>
            <person name="Liu M."/>
            <person name="Grob S."/>
            <person name="Cheng F."/>
            <person name="Liang J."/>
            <person name="Cai C."/>
            <person name="Liu Z."/>
            <person name="Liu B."/>
            <person name="Wang F."/>
            <person name="Li S."/>
            <person name="Liu F."/>
            <person name="Li X."/>
            <person name="Cheng L."/>
            <person name="Yang W."/>
            <person name="Li M.H."/>
            <person name="Grossniklaus U."/>
            <person name="Zheng H."/>
            <person name="Wang X."/>
        </authorList>
    </citation>
    <scope>NUCLEOTIDE SEQUENCE [LARGE SCALE GENOMIC DNA]</scope>
    <source>
        <strain evidence="7">cv. Chiifu-401-42</strain>
    </source>
</reference>
<dbReference type="InterPro" id="IPR016137">
    <property type="entry name" value="RGS"/>
</dbReference>
<gene>
    <name evidence="5" type="ORF">BRAA09T38102Z</name>
    <name evidence="4" type="ORF">BRAPAZ1V2_A09P27250.2</name>
</gene>
<evidence type="ECO:0000259" key="3">
    <source>
        <dbReference type="PROSITE" id="PS50132"/>
    </source>
</evidence>
<dbReference type="CDD" id="cd08732">
    <property type="entry name" value="RGS-like_4"/>
    <property type="match status" value="1"/>
</dbReference>
<dbReference type="KEGG" id="brp:103839346"/>
<feature type="domain" description="RGS" evidence="3">
    <location>
        <begin position="293"/>
        <end position="411"/>
    </location>
</feature>
<dbReference type="InterPro" id="IPR044926">
    <property type="entry name" value="RGS_subdomain_2"/>
</dbReference>
<reference evidence="6" key="4">
    <citation type="submission" date="2023-03" db="UniProtKB">
        <authorList>
            <consortium name="EnsemblPlants"/>
        </authorList>
    </citation>
    <scope>IDENTIFICATION</scope>
    <source>
        <strain evidence="6">cv. Chiifu-401-42</strain>
    </source>
</reference>
<dbReference type="Proteomes" id="UP000694005">
    <property type="component" value="Chromosome A09"/>
</dbReference>
<dbReference type="AlphaFoldDB" id="A0A3P5YI18"/>
<dbReference type="PROSITE" id="PS50132">
    <property type="entry name" value="RGS"/>
    <property type="match status" value="1"/>
</dbReference>
<evidence type="ECO:0000256" key="1">
    <source>
        <dbReference type="SAM" id="MobiDB-lite"/>
    </source>
</evidence>
<dbReference type="STRING" id="51351.M4DLF5"/>
<dbReference type="InterPro" id="IPR036305">
    <property type="entry name" value="RGS_sf"/>
</dbReference>
<reference evidence="7" key="1">
    <citation type="journal article" date="2011" name="Nat. Genet.">
        <title>The genome of the mesopolyploid crop species Brassica rapa.</title>
        <authorList>
            <consortium name="Brassica rapa Genome Sequencing Project Consortium"/>
            <person name="Wang X."/>
            <person name="Wang H."/>
            <person name="Wang J."/>
            <person name="Sun R."/>
            <person name="Wu J."/>
            <person name="Liu S."/>
            <person name="Bai Y."/>
            <person name="Mun J.H."/>
            <person name="Bancroft I."/>
            <person name="Cheng F."/>
            <person name="Huang S."/>
            <person name="Li X."/>
            <person name="Hua W."/>
            <person name="Wang J."/>
            <person name="Wang X."/>
            <person name="Freeling M."/>
            <person name="Pires J.C."/>
            <person name="Paterson A.H."/>
            <person name="Chalhoub B."/>
            <person name="Wang B."/>
            <person name="Hayward A."/>
            <person name="Sharpe A.G."/>
            <person name="Park B.S."/>
            <person name="Weisshaar B."/>
            <person name="Liu B."/>
            <person name="Li B."/>
            <person name="Liu B."/>
            <person name="Tong C."/>
            <person name="Song C."/>
            <person name="Duran C."/>
            <person name="Peng C."/>
            <person name="Geng C."/>
            <person name="Koh C."/>
            <person name="Lin C."/>
            <person name="Edwards D."/>
            <person name="Mu D."/>
            <person name="Shen D."/>
            <person name="Soumpourou E."/>
            <person name="Li F."/>
            <person name="Fraser F."/>
            <person name="Conant G."/>
            <person name="Lassalle G."/>
            <person name="King G.J."/>
            <person name="Bonnema G."/>
            <person name="Tang H."/>
            <person name="Wang H."/>
            <person name="Belcram H."/>
            <person name="Zhou H."/>
            <person name="Hirakawa H."/>
            <person name="Abe H."/>
            <person name="Guo H."/>
            <person name="Wang H."/>
            <person name="Jin H."/>
            <person name="Parkin I.A."/>
            <person name="Batley J."/>
            <person name="Kim J.S."/>
            <person name="Just J."/>
            <person name="Li J."/>
            <person name="Xu J."/>
            <person name="Deng J."/>
            <person name="Kim J.A."/>
            <person name="Li J."/>
            <person name="Yu J."/>
            <person name="Meng J."/>
            <person name="Wang J."/>
            <person name="Min J."/>
            <person name="Poulain J."/>
            <person name="Wang J."/>
            <person name="Hatakeyama K."/>
            <person name="Wu K."/>
            <person name="Wang L."/>
            <person name="Fang L."/>
            <person name="Trick M."/>
            <person name="Links M.G."/>
            <person name="Zhao M."/>
            <person name="Jin M."/>
            <person name="Ramchiary N."/>
            <person name="Drou N."/>
            <person name="Berkman P.J."/>
            <person name="Cai Q."/>
            <person name="Huang Q."/>
            <person name="Li R."/>
            <person name="Tabata S."/>
            <person name="Cheng S."/>
            <person name="Zhang S."/>
            <person name="Zhang S."/>
            <person name="Huang S."/>
            <person name="Sato S."/>
            <person name="Sun S."/>
            <person name="Kwon S.J."/>
            <person name="Choi S.R."/>
            <person name="Lee T.H."/>
            <person name="Fan W."/>
            <person name="Zhao X."/>
            <person name="Tan X."/>
            <person name="Xu X."/>
            <person name="Wang Y."/>
            <person name="Qiu Y."/>
            <person name="Yin Y."/>
            <person name="Li Y."/>
            <person name="Du Y."/>
            <person name="Liao Y."/>
            <person name="Lim Y."/>
            <person name="Narusaka Y."/>
            <person name="Wang Y."/>
            <person name="Wang Z."/>
            <person name="Li Z."/>
            <person name="Wang Z."/>
            <person name="Xiong Z."/>
            <person name="Zhang Z."/>
        </authorList>
    </citation>
    <scope>NUCLEOTIDE SEQUENCE [LARGE SCALE GENOMIC DNA]</scope>
    <source>
        <strain evidence="7">cv. Chiifu-401-42</strain>
    </source>
</reference>
<accession>A0A3P5YI18</accession>
<feature type="transmembrane region" description="Helical" evidence="2">
    <location>
        <begin position="49"/>
        <end position="75"/>
    </location>
</feature>
<dbReference type="EMBL" id="LS974625">
    <property type="protein sequence ID" value="CAG7862258.1"/>
    <property type="molecule type" value="Genomic_DNA"/>
</dbReference>
<feature type="transmembrane region" description="Helical" evidence="2">
    <location>
        <begin position="163"/>
        <end position="182"/>
    </location>
</feature>
<evidence type="ECO:0000313" key="5">
    <source>
        <dbReference type="EMBL" id="VDC60491.1"/>
    </source>
</evidence>
<dbReference type="OrthoDB" id="196547at2759"/>
<name>A0A3P5YI18_BRACM</name>
<dbReference type="EnsemblPlants" id="Bra017336.1">
    <property type="protein sequence ID" value="Bra017336.1-P"/>
    <property type="gene ID" value="Bra017336"/>
</dbReference>
<evidence type="ECO:0000313" key="7">
    <source>
        <dbReference type="Proteomes" id="UP000011750"/>
    </source>
</evidence>
<dbReference type="SMART" id="SM00315">
    <property type="entry name" value="RGS"/>
    <property type="match status" value="1"/>
</dbReference>
<feature type="transmembrane region" description="Helical" evidence="2">
    <location>
        <begin position="15"/>
        <end position="37"/>
    </location>
</feature>
<keyword evidence="7" id="KW-1185">Reference proteome</keyword>
<dbReference type="PANTHER" id="PTHR10845">
    <property type="entry name" value="REGULATOR OF G PROTEIN SIGNALING"/>
    <property type="match status" value="1"/>
</dbReference>
<keyword evidence="2" id="KW-0812">Transmembrane</keyword>
<dbReference type="eggNOG" id="ENOG502QVMV">
    <property type="taxonomic scope" value="Eukaryota"/>
</dbReference>
<organism evidence="5">
    <name type="scientific">Brassica campestris</name>
    <name type="common">Field mustard</name>
    <dbReference type="NCBI Taxonomy" id="3711"/>
    <lineage>
        <taxon>Eukaryota</taxon>
        <taxon>Viridiplantae</taxon>
        <taxon>Streptophyta</taxon>
        <taxon>Embryophyta</taxon>
        <taxon>Tracheophyta</taxon>
        <taxon>Spermatophyta</taxon>
        <taxon>Magnoliopsida</taxon>
        <taxon>eudicotyledons</taxon>
        <taxon>Gunneridae</taxon>
        <taxon>Pentapetalae</taxon>
        <taxon>rosids</taxon>
        <taxon>malvids</taxon>
        <taxon>Brassicales</taxon>
        <taxon>Brassicaceae</taxon>
        <taxon>Brassiceae</taxon>
        <taxon>Brassica</taxon>
    </lineage>
</organism>
<dbReference type="Pfam" id="PF00615">
    <property type="entry name" value="RGS"/>
    <property type="match status" value="1"/>
</dbReference>
<sequence>MASGCAKRGGCPSDYVAVSIAVICFLVLLSRSVLPCLIHKAPRNNSSSFWIPVIQVFSSFNLLFSTMMSINLLQFKTKHWWQYCYLWSVWVEGPLGFGLLMSCRITQAFQLYFIFVKKRLPPVKSYVFLPLVLLPWIFGAAIVQAKRPLDSQCHMGLEWTLPVAGLNALYVLALLAFTRAIRHVEFRFDELRDLWKGILVSATSVALWVTSFVLNEIHTDTSWLQVTSRFVLLVTAGILVIVFFSISSHQPLLSQISFKNRQEFPRMGLALGIHDSGLLFRKEEVRPVDPNEPLDKLLLNKRFRKSLMEFAESCYAGETLHFYEEVYEHGKIPEGDSIRRIYMARHIMEKFIVAGAEMEVNVSHKTRQEILTTQDLTHLDLFKNALNEVMQLIKMNLVRDYWSSTFFIKFKEEVAMDKEGWSLSPPRMSLIQGSDDPFYQEHMSRSSTSRYSSPS</sequence>
<dbReference type="HOGENOM" id="CLU_589758_0_0_1"/>
<feature type="region of interest" description="Disordered" evidence="1">
    <location>
        <begin position="432"/>
        <end position="455"/>
    </location>
</feature>
<dbReference type="Gramene" id="A09p27250.2_BraZ1">
    <property type="protein sequence ID" value="A09p27250.2_BraZ1.CDS"/>
    <property type="gene ID" value="A09g27250.2_BraZ1"/>
</dbReference>
<dbReference type="EMBL" id="LR031568">
    <property type="protein sequence ID" value="VDC60491.1"/>
    <property type="molecule type" value="Genomic_DNA"/>
</dbReference>
<protein>
    <recommendedName>
        <fullName evidence="3">RGS domain-containing protein</fullName>
    </recommendedName>
</protein>
<dbReference type="PANTHER" id="PTHR10845:SF192">
    <property type="entry name" value="DOUBLE HIT, ISOFORM B"/>
    <property type="match status" value="1"/>
</dbReference>
<dbReference type="Gramene" id="Bra017336.1">
    <property type="protein sequence ID" value="Bra017336.1-P"/>
    <property type="gene ID" value="Bra017336"/>
</dbReference>
<keyword evidence="2" id="KW-0472">Membrane</keyword>
<dbReference type="OMA" id="FIVHKVP"/>
<feature type="transmembrane region" description="Helical" evidence="2">
    <location>
        <begin position="226"/>
        <end position="246"/>
    </location>
</feature>
<evidence type="ECO:0000313" key="4">
    <source>
        <dbReference type="EMBL" id="CAG7862258.1"/>
    </source>
</evidence>
<keyword evidence="2" id="KW-1133">Transmembrane helix</keyword>
<evidence type="ECO:0000256" key="2">
    <source>
        <dbReference type="SAM" id="Phobius"/>
    </source>
</evidence>
<accession>M4DLF5</accession>
<dbReference type="Gene3D" id="1.10.167.10">
    <property type="entry name" value="Regulator of G-protein Signalling 4, domain 2"/>
    <property type="match status" value="1"/>
</dbReference>